<sequence>SLSVASSSPASSRHSWSSSKEVIDAPDLASTCSLSESTEMAVSAPSMFRSAADAIVMVFLRRPTLLILPEPLGFSIALASEDFSQQSEERGRLTRHDIESWSVKSEAGSRREGCEVISAQKKPPPCLCGRRMSPRFFEDDSPYARPSVPPGRRSVILRSKKKRLAGRRPCFRKGRFKLGALSGDESPGRAVVFSLRGEGTTSDESKVEESAASAVRRPVEREVARPGLRMAPGSDWGARTNQGGPIASSSRQAGSGTYGELDGPPQANPPTSSRRVHANGSSVKNLARDSLRPAMTARRSRRPERARLPGTCRI</sequence>
<comment type="caution">
    <text evidence="3">The sequence shown here is derived from an EMBL/GenBank/DDBJ whole genome shotgun (WGS) entry which is preliminary data.</text>
</comment>
<dbReference type="AlphaFoldDB" id="A0A7J6M555"/>
<dbReference type="EMBL" id="JABAHT010000199">
    <property type="protein sequence ID" value="KAF4661427.1"/>
    <property type="molecule type" value="Genomic_DNA"/>
</dbReference>
<dbReference type="Proteomes" id="UP000570595">
    <property type="component" value="Unassembled WGS sequence"/>
</dbReference>
<dbReference type="Proteomes" id="UP000572268">
    <property type="component" value="Unassembled WGS sequence"/>
</dbReference>
<proteinExistence type="predicted"/>
<gene>
    <name evidence="3" type="ORF">FOL46_002902</name>
    <name evidence="2" type="ORF">FOZ61_003200</name>
</gene>
<evidence type="ECO:0000313" key="2">
    <source>
        <dbReference type="EMBL" id="KAF4661427.1"/>
    </source>
</evidence>
<dbReference type="EMBL" id="JABANN010000199">
    <property type="protein sequence ID" value="KAF4666679.1"/>
    <property type="molecule type" value="Genomic_DNA"/>
</dbReference>
<name>A0A7J6M555_PEROL</name>
<evidence type="ECO:0000313" key="3">
    <source>
        <dbReference type="EMBL" id="KAF4666679.1"/>
    </source>
</evidence>
<protein>
    <submittedName>
        <fullName evidence="3">Uncharacterized protein</fullName>
    </submittedName>
</protein>
<organism evidence="3 5">
    <name type="scientific">Perkinsus olseni</name>
    <name type="common">Perkinsus atlanticus</name>
    <dbReference type="NCBI Taxonomy" id="32597"/>
    <lineage>
        <taxon>Eukaryota</taxon>
        <taxon>Sar</taxon>
        <taxon>Alveolata</taxon>
        <taxon>Perkinsozoa</taxon>
        <taxon>Perkinsea</taxon>
        <taxon>Perkinsida</taxon>
        <taxon>Perkinsidae</taxon>
        <taxon>Perkinsus</taxon>
    </lineage>
</organism>
<reference evidence="4 5" key="1">
    <citation type="submission" date="2020-04" db="EMBL/GenBank/DDBJ databases">
        <title>Perkinsus olseni comparative genomics.</title>
        <authorList>
            <person name="Bogema D.R."/>
        </authorList>
    </citation>
    <scope>NUCLEOTIDE SEQUENCE [LARGE SCALE GENOMIC DNA]</scope>
    <source>
        <strain evidence="2">ATCC PRA-179</strain>
        <strain evidence="3">ATCC PRA-31</strain>
    </source>
</reference>
<feature type="compositionally biased region" description="Polar residues" evidence="1">
    <location>
        <begin position="269"/>
        <end position="284"/>
    </location>
</feature>
<feature type="non-terminal residue" evidence="3">
    <location>
        <position position="314"/>
    </location>
</feature>
<evidence type="ECO:0000256" key="1">
    <source>
        <dbReference type="SAM" id="MobiDB-lite"/>
    </source>
</evidence>
<evidence type="ECO:0000313" key="4">
    <source>
        <dbReference type="Proteomes" id="UP000570595"/>
    </source>
</evidence>
<feature type="region of interest" description="Disordered" evidence="1">
    <location>
        <begin position="196"/>
        <end position="314"/>
    </location>
</feature>
<feature type="compositionally biased region" description="Polar residues" evidence="1">
    <location>
        <begin position="239"/>
        <end position="255"/>
    </location>
</feature>
<evidence type="ECO:0000313" key="5">
    <source>
        <dbReference type="Proteomes" id="UP000572268"/>
    </source>
</evidence>
<accession>A0A7J6M555</accession>